<reference evidence="2" key="2">
    <citation type="submission" date="2015-06" db="EMBL/GenBank/DDBJ databases">
        <title>Genome Sequence of Bacillus endophyticus and Analysis of its Companion Mechanism in the Ketogulonigenium vulgare-Bacillus strain Consortium.</title>
        <authorList>
            <person name="Jia N."/>
            <person name="Du J."/>
            <person name="Ding M.-Z."/>
            <person name="Gao F."/>
            <person name="Yuan Y.-J."/>
        </authorList>
    </citation>
    <scope>NUCLEOTIDE SEQUENCE [LARGE SCALE GENOMIC DNA]</scope>
    <source>
        <strain evidence="2">Hbe603</strain>
    </source>
</reference>
<dbReference type="PANTHER" id="PTHR48090">
    <property type="entry name" value="UNDECAPRENYL-PHOSPHATE 4-DEOXY-4-FORMAMIDO-L-ARABINOSE TRANSFERASE-RELATED"/>
    <property type="match status" value="1"/>
</dbReference>
<dbReference type="PANTHER" id="PTHR48090:SF7">
    <property type="entry name" value="RFBJ PROTEIN"/>
    <property type="match status" value="1"/>
</dbReference>
<protein>
    <submittedName>
        <fullName evidence="1">Glycosyl transferase family 2</fullName>
    </submittedName>
</protein>
<accession>A0A0H4KKX8</accession>
<name>A0A0H4KKX8_9BACI</name>
<dbReference type="FunFam" id="3.90.550.10:FF:000123">
    <property type="entry name" value="Cell wall biosynthesis glycosyltransferase"/>
    <property type="match status" value="1"/>
</dbReference>
<dbReference type="SUPFAM" id="SSF53448">
    <property type="entry name" value="Nucleotide-diphospho-sugar transferases"/>
    <property type="match status" value="1"/>
</dbReference>
<proteinExistence type="predicted"/>
<dbReference type="PATRIC" id="fig|135735.6.peg.4874"/>
<dbReference type="AlphaFoldDB" id="A0A0H4KKX8"/>
<keyword evidence="2" id="KW-1185">Reference proteome</keyword>
<dbReference type="RefSeq" id="WP_019394848.1">
    <property type="nucleotide sequence ID" value="NZ_ALIM01000035.1"/>
</dbReference>
<dbReference type="Pfam" id="PF00535">
    <property type="entry name" value="Glycos_transf_2"/>
    <property type="match status" value="1"/>
</dbReference>
<dbReference type="GO" id="GO:0016740">
    <property type="term" value="F:transferase activity"/>
    <property type="evidence" value="ECO:0007669"/>
    <property type="project" value="UniProtKB-KW"/>
</dbReference>
<dbReference type="InterPro" id="IPR029044">
    <property type="entry name" value="Nucleotide-diphossugar_trans"/>
</dbReference>
<sequence>MNKVLIIVPAYNEEEAISNTLYSLLHLKNEHPSLDICVINDGSKDQTSTIVKRFKDVILIDLPYNLGIGGAVQTGYQYAYRHNYDIAIQFDADGQHDAHSLQRLIHPLQKDEADMVVGSRFLKKTDYKGAFSRRVGIYYFTLLLRSLAGQTFTDPTSGYRAINHKVIKIFANTYPKDYPEPEVLIHLSRKGLRIREITVNMANRQGGQSSITPFKSIYYMFKVTLSIVIQRIVKE</sequence>
<evidence type="ECO:0000313" key="1">
    <source>
        <dbReference type="EMBL" id="AKO94742.1"/>
    </source>
</evidence>
<keyword evidence="1" id="KW-0808">Transferase</keyword>
<evidence type="ECO:0000313" key="2">
    <source>
        <dbReference type="Proteomes" id="UP000036202"/>
    </source>
</evidence>
<dbReference type="InterPro" id="IPR001173">
    <property type="entry name" value="Glyco_trans_2-like"/>
</dbReference>
<organism evidence="1 2">
    <name type="scientific">Priestia filamentosa</name>
    <dbReference type="NCBI Taxonomy" id="1402861"/>
    <lineage>
        <taxon>Bacteria</taxon>
        <taxon>Bacillati</taxon>
        <taxon>Bacillota</taxon>
        <taxon>Bacilli</taxon>
        <taxon>Bacillales</taxon>
        <taxon>Bacillaceae</taxon>
        <taxon>Priestia</taxon>
    </lineage>
</organism>
<dbReference type="KEGG" id="beo:BEH_23180"/>
<dbReference type="Proteomes" id="UP000036202">
    <property type="component" value="Chromosome"/>
</dbReference>
<dbReference type="OrthoDB" id="9810303at2"/>
<gene>
    <name evidence="1" type="ORF">BEH_23180</name>
</gene>
<reference evidence="1 2" key="1">
    <citation type="journal article" date="2015" name="PLoS ONE">
        <title>Genome Sequence of Bacillus endophyticus and Analysis of Its Companion Mechanism in the Ketogulonigenium vulgare-Bacillus Strain Consortium.</title>
        <authorList>
            <person name="Jia N."/>
            <person name="Du J."/>
            <person name="Ding M.Z."/>
            <person name="Gao F."/>
            <person name="Yuan Y.J."/>
        </authorList>
    </citation>
    <scope>NUCLEOTIDE SEQUENCE [LARGE SCALE GENOMIC DNA]</scope>
    <source>
        <strain evidence="1 2">Hbe603</strain>
    </source>
</reference>
<dbReference type="EMBL" id="CP011974">
    <property type="protein sequence ID" value="AKO94742.1"/>
    <property type="molecule type" value="Genomic_DNA"/>
</dbReference>
<dbReference type="InterPro" id="IPR050256">
    <property type="entry name" value="Glycosyltransferase_2"/>
</dbReference>
<dbReference type="Gene3D" id="3.90.550.10">
    <property type="entry name" value="Spore Coat Polysaccharide Biosynthesis Protein SpsA, Chain A"/>
    <property type="match status" value="1"/>
</dbReference>
<dbReference type="CDD" id="cd04179">
    <property type="entry name" value="DPM_DPG-synthase_like"/>
    <property type="match status" value="1"/>
</dbReference>